<evidence type="ECO:0000313" key="1">
    <source>
        <dbReference type="EMBL" id="GIY62913.1"/>
    </source>
</evidence>
<organism evidence="1 2">
    <name type="scientific">Caerostris darwini</name>
    <dbReference type="NCBI Taxonomy" id="1538125"/>
    <lineage>
        <taxon>Eukaryota</taxon>
        <taxon>Metazoa</taxon>
        <taxon>Ecdysozoa</taxon>
        <taxon>Arthropoda</taxon>
        <taxon>Chelicerata</taxon>
        <taxon>Arachnida</taxon>
        <taxon>Araneae</taxon>
        <taxon>Araneomorphae</taxon>
        <taxon>Entelegynae</taxon>
        <taxon>Araneoidea</taxon>
        <taxon>Araneidae</taxon>
        <taxon>Caerostris</taxon>
    </lineage>
</organism>
<reference evidence="1 2" key="1">
    <citation type="submission" date="2021-06" db="EMBL/GenBank/DDBJ databases">
        <title>Caerostris darwini draft genome.</title>
        <authorList>
            <person name="Kono N."/>
            <person name="Arakawa K."/>
        </authorList>
    </citation>
    <scope>NUCLEOTIDE SEQUENCE [LARGE SCALE GENOMIC DNA]</scope>
</reference>
<proteinExistence type="predicted"/>
<keyword evidence="2" id="KW-1185">Reference proteome</keyword>
<dbReference type="Proteomes" id="UP001054837">
    <property type="component" value="Unassembled WGS sequence"/>
</dbReference>
<name>A0AAV4UZ72_9ARAC</name>
<sequence>MLSDCSTPILCYPSTHTSRTGVSALGYAAASESSAATDEWNPPSHPQIQWSLPAYRQTPLRSFIWGFRLGFPNRSMTQVSISNELEI</sequence>
<gene>
    <name evidence="1" type="ORF">CDAR_565591</name>
</gene>
<accession>A0AAV4UZ72</accession>
<comment type="caution">
    <text evidence="1">The sequence shown here is derived from an EMBL/GenBank/DDBJ whole genome shotgun (WGS) entry which is preliminary data.</text>
</comment>
<dbReference type="EMBL" id="BPLQ01012143">
    <property type="protein sequence ID" value="GIY62913.1"/>
    <property type="molecule type" value="Genomic_DNA"/>
</dbReference>
<protein>
    <submittedName>
        <fullName evidence="1">Uncharacterized protein</fullName>
    </submittedName>
</protein>
<evidence type="ECO:0000313" key="2">
    <source>
        <dbReference type="Proteomes" id="UP001054837"/>
    </source>
</evidence>
<dbReference type="AlphaFoldDB" id="A0AAV4UZ72"/>